<reference evidence="9" key="2">
    <citation type="submission" date="2018-05" db="EMBL/GenBank/DDBJ databases">
        <title>Genome Sequencing of selected type strains of the family Eggerthellaceae.</title>
        <authorList>
            <person name="Danylec N."/>
            <person name="Stoll D.A."/>
            <person name="Doetsch A."/>
            <person name="Huch M."/>
        </authorList>
    </citation>
    <scope>NUCLEOTIDE SEQUENCE [LARGE SCALE GENOMIC DNA]</scope>
    <source>
        <strain evidence="9">DSM 16107</strain>
    </source>
</reference>
<dbReference type="AlphaFoldDB" id="A0A3N0J1X2"/>
<dbReference type="InterPro" id="IPR001647">
    <property type="entry name" value="HTH_TetR"/>
</dbReference>
<proteinExistence type="predicted"/>
<evidence type="ECO:0000256" key="4">
    <source>
        <dbReference type="PROSITE-ProRule" id="PRU00335"/>
    </source>
</evidence>
<sequence length="212" mass="23186">MAQEAQEGDRPVGLRERKRRATRSAIERAAITLVDECGYEGVTVAQICDRANVSQGTFFNYFPTKDAAIVGIGVYELDPNTVHAAFDRLMPSSMYHATLSLFLDVVGSFDWKSDIAALRMALVKDTPALMRLFLDNTFGFVSDFRLIVTTYMAEHPACRACAAEMSAEEEASIVVSEALEAAKFALYHVADDPAGGLPKATEVEAIIRRIVG</sequence>
<dbReference type="Proteomes" id="UP000253817">
    <property type="component" value="Unassembled WGS sequence"/>
</dbReference>
<protein>
    <submittedName>
        <fullName evidence="7">TetR family transcriptional regulator</fullName>
    </submittedName>
</protein>
<evidence type="ECO:0000313" key="8">
    <source>
        <dbReference type="Proteomes" id="UP000253817"/>
    </source>
</evidence>
<dbReference type="InterPro" id="IPR023772">
    <property type="entry name" value="DNA-bd_HTH_TetR-type_CS"/>
</dbReference>
<organism evidence="7 9">
    <name type="scientific">Eggerthella sinensis</name>
    <dbReference type="NCBI Taxonomy" id="242230"/>
    <lineage>
        <taxon>Bacteria</taxon>
        <taxon>Bacillati</taxon>
        <taxon>Actinomycetota</taxon>
        <taxon>Coriobacteriia</taxon>
        <taxon>Eggerthellales</taxon>
        <taxon>Eggerthellaceae</taxon>
        <taxon>Eggerthella</taxon>
    </lineage>
</organism>
<dbReference type="PANTHER" id="PTHR30055:SF234">
    <property type="entry name" value="HTH-TYPE TRANSCRIPTIONAL REGULATOR BETI"/>
    <property type="match status" value="1"/>
</dbReference>
<dbReference type="OrthoDB" id="8688418at2"/>
<dbReference type="RefSeq" id="WP_114545125.1">
    <property type="nucleotide sequence ID" value="NZ_PPTT01000003.1"/>
</dbReference>
<keyword evidence="2 4" id="KW-0238">DNA-binding</keyword>
<evidence type="ECO:0000256" key="1">
    <source>
        <dbReference type="ARBA" id="ARBA00023015"/>
    </source>
</evidence>
<dbReference type="Proteomes" id="UP000270112">
    <property type="component" value="Unassembled WGS sequence"/>
</dbReference>
<name>A0A3N0J1X2_9ACTN</name>
<evidence type="ECO:0000256" key="2">
    <source>
        <dbReference type="ARBA" id="ARBA00023125"/>
    </source>
</evidence>
<dbReference type="PROSITE" id="PS01081">
    <property type="entry name" value="HTH_TETR_1"/>
    <property type="match status" value="1"/>
</dbReference>
<gene>
    <name evidence="6" type="ORF">C1876_02350</name>
    <name evidence="7" type="ORF">DMP09_00960</name>
</gene>
<feature type="domain" description="HTH tetR-type" evidence="5">
    <location>
        <begin position="20"/>
        <end position="80"/>
    </location>
</feature>
<evidence type="ECO:0000313" key="9">
    <source>
        <dbReference type="Proteomes" id="UP000270112"/>
    </source>
</evidence>
<dbReference type="PANTHER" id="PTHR30055">
    <property type="entry name" value="HTH-TYPE TRANSCRIPTIONAL REGULATOR RUTR"/>
    <property type="match status" value="1"/>
</dbReference>
<feature type="DNA-binding region" description="H-T-H motif" evidence="4">
    <location>
        <begin position="43"/>
        <end position="62"/>
    </location>
</feature>
<keyword evidence="3" id="KW-0804">Transcription</keyword>
<dbReference type="Pfam" id="PF00440">
    <property type="entry name" value="TetR_N"/>
    <property type="match status" value="1"/>
</dbReference>
<keyword evidence="1" id="KW-0805">Transcription regulation</keyword>
<evidence type="ECO:0000313" key="6">
    <source>
        <dbReference type="EMBL" id="RDB71096.1"/>
    </source>
</evidence>
<dbReference type="EMBL" id="PPTT01000003">
    <property type="protein sequence ID" value="RDB71096.1"/>
    <property type="molecule type" value="Genomic_DNA"/>
</dbReference>
<evidence type="ECO:0000313" key="7">
    <source>
        <dbReference type="EMBL" id="RNM43261.1"/>
    </source>
</evidence>
<dbReference type="GO" id="GO:0003700">
    <property type="term" value="F:DNA-binding transcription factor activity"/>
    <property type="evidence" value="ECO:0007669"/>
    <property type="project" value="TreeGrafter"/>
</dbReference>
<evidence type="ECO:0000259" key="5">
    <source>
        <dbReference type="PROSITE" id="PS50977"/>
    </source>
</evidence>
<dbReference type="PROSITE" id="PS50977">
    <property type="entry name" value="HTH_TETR_2"/>
    <property type="match status" value="1"/>
</dbReference>
<dbReference type="GO" id="GO:0000976">
    <property type="term" value="F:transcription cis-regulatory region binding"/>
    <property type="evidence" value="ECO:0007669"/>
    <property type="project" value="TreeGrafter"/>
</dbReference>
<reference evidence="6 8" key="1">
    <citation type="journal article" date="2018" name="Elife">
        <title>Discovery and characterization of a prevalent human gut bacterial enzyme sufficient for the inactivation of a family of plant toxins.</title>
        <authorList>
            <person name="Koppel N."/>
            <person name="Bisanz J.E."/>
            <person name="Pandelia M.E."/>
            <person name="Turnbaugh P.J."/>
            <person name="Balskus E.P."/>
        </authorList>
    </citation>
    <scope>NUCLEOTIDE SEQUENCE [LARGE SCALE GENOMIC DNA]</scope>
    <source>
        <strain evidence="6 8">DSM 16107</strain>
    </source>
</reference>
<dbReference type="SUPFAM" id="SSF46689">
    <property type="entry name" value="Homeodomain-like"/>
    <property type="match status" value="1"/>
</dbReference>
<dbReference type="Gene3D" id="1.10.357.10">
    <property type="entry name" value="Tetracycline Repressor, domain 2"/>
    <property type="match status" value="1"/>
</dbReference>
<accession>A0A3N0J1X2</accession>
<keyword evidence="8" id="KW-1185">Reference proteome</keyword>
<dbReference type="InterPro" id="IPR009057">
    <property type="entry name" value="Homeodomain-like_sf"/>
</dbReference>
<dbReference type="InterPro" id="IPR050109">
    <property type="entry name" value="HTH-type_TetR-like_transc_reg"/>
</dbReference>
<comment type="caution">
    <text evidence="7">The sequence shown here is derived from an EMBL/GenBank/DDBJ whole genome shotgun (WGS) entry which is preliminary data.</text>
</comment>
<evidence type="ECO:0000256" key="3">
    <source>
        <dbReference type="ARBA" id="ARBA00023163"/>
    </source>
</evidence>
<dbReference type="EMBL" id="QICC01000002">
    <property type="protein sequence ID" value="RNM43261.1"/>
    <property type="molecule type" value="Genomic_DNA"/>
</dbReference>
<reference evidence="7" key="3">
    <citation type="journal article" date="2019" name="Microbiol. Resour. Announc.">
        <title>Draft Genome Sequences of Type Strains of Gordonibacter faecihominis, Paraeggerthella hongkongensis, Parvibacter caecicola,Slackia equolifaciens, Slackia faecicanis, and Slackia isoflavoniconvertens.</title>
        <authorList>
            <person name="Danylec N."/>
            <person name="Stoll D.A."/>
            <person name="Dotsch A."/>
            <person name="Huch M."/>
        </authorList>
    </citation>
    <scope>NUCLEOTIDE SEQUENCE</scope>
    <source>
        <strain evidence="7">DSM 16107</strain>
    </source>
</reference>